<feature type="transmembrane region" description="Helical" evidence="1">
    <location>
        <begin position="72"/>
        <end position="100"/>
    </location>
</feature>
<keyword evidence="1" id="KW-1133">Transmembrane helix</keyword>
<accession>A0A397UL08</accession>
<comment type="caution">
    <text evidence="2">The sequence shown here is derived from an EMBL/GenBank/DDBJ whole genome shotgun (WGS) entry which is preliminary data.</text>
</comment>
<dbReference type="EMBL" id="QKWP01001193">
    <property type="protein sequence ID" value="RIB10935.1"/>
    <property type="molecule type" value="Genomic_DNA"/>
</dbReference>
<keyword evidence="1" id="KW-0472">Membrane</keyword>
<evidence type="ECO:0000256" key="1">
    <source>
        <dbReference type="SAM" id="Phobius"/>
    </source>
</evidence>
<reference evidence="2 3" key="1">
    <citation type="submission" date="2018-06" db="EMBL/GenBank/DDBJ databases">
        <title>Comparative genomics reveals the genomic features of Rhizophagus irregularis, R. cerebriforme, R. diaphanum and Gigaspora rosea, and their symbiotic lifestyle signature.</title>
        <authorList>
            <person name="Morin E."/>
            <person name="San Clemente H."/>
            <person name="Chen E.C.H."/>
            <person name="De La Providencia I."/>
            <person name="Hainaut M."/>
            <person name="Kuo A."/>
            <person name="Kohler A."/>
            <person name="Murat C."/>
            <person name="Tang N."/>
            <person name="Roy S."/>
            <person name="Loubradou J."/>
            <person name="Henrissat B."/>
            <person name="Grigoriev I.V."/>
            <person name="Corradi N."/>
            <person name="Roux C."/>
            <person name="Martin F.M."/>
        </authorList>
    </citation>
    <scope>NUCLEOTIDE SEQUENCE [LARGE SCALE GENOMIC DNA]</scope>
    <source>
        <strain evidence="2 3">DAOM 194757</strain>
    </source>
</reference>
<sequence length="107" mass="12991">MIIMFVLIKCNGLFNLFTKFSSLFINTTEKALGFFSFRYFILLKINYGLFLFFNYFVCYFINYVLISTFYKFLFSIFISNLVRKIFTSFIIFILPIIFMLRRSIFQI</sequence>
<dbReference type="AlphaFoldDB" id="A0A397UL08"/>
<feature type="transmembrane region" description="Helical" evidence="1">
    <location>
        <begin position="45"/>
        <end position="66"/>
    </location>
</feature>
<proteinExistence type="predicted"/>
<evidence type="ECO:0000313" key="2">
    <source>
        <dbReference type="EMBL" id="RIB10935.1"/>
    </source>
</evidence>
<organism evidence="2 3">
    <name type="scientific">Gigaspora rosea</name>
    <dbReference type="NCBI Taxonomy" id="44941"/>
    <lineage>
        <taxon>Eukaryota</taxon>
        <taxon>Fungi</taxon>
        <taxon>Fungi incertae sedis</taxon>
        <taxon>Mucoromycota</taxon>
        <taxon>Glomeromycotina</taxon>
        <taxon>Glomeromycetes</taxon>
        <taxon>Diversisporales</taxon>
        <taxon>Gigasporaceae</taxon>
        <taxon>Gigaspora</taxon>
    </lineage>
</organism>
<gene>
    <name evidence="2" type="ORF">C2G38_146302</name>
</gene>
<protein>
    <submittedName>
        <fullName evidence="2">Uncharacterized protein</fullName>
    </submittedName>
</protein>
<keyword evidence="1" id="KW-0812">Transmembrane</keyword>
<name>A0A397UL08_9GLOM</name>
<evidence type="ECO:0000313" key="3">
    <source>
        <dbReference type="Proteomes" id="UP000266673"/>
    </source>
</evidence>
<dbReference type="Proteomes" id="UP000266673">
    <property type="component" value="Unassembled WGS sequence"/>
</dbReference>
<keyword evidence="3" id="KW-1185">Reference proteome</keyword>